<evidence type="ECO:0000313" key="2">
    <source>
        <dbReference type="Proteomes" id="UP001320706"/>
    </source>
</evidence>
<dbReference type="Proteomes" id="UP001320706">
    <property type="component" value="Unassembled WGS sequence"/>
</dbReference>
<dbReference type="EC" id="2.4.2.18" evidence="1"/>
<dbReference type="EMBL" id="JAMKPW020000041">
    <property type="protein sequence ID" value="KAK8196546.1"/>
    <property type="molecule type" value="Genomic_DNA"/>
</dbReference>
<reference evidence="1" key="1">
    <citation type="submission" date="2024-02" db="EMBL/GenBank/DDBJ databases">
        <title>Metagenome Assembled Genome of Zalaria obscura JY119.</title>
        <authorList>
            <person name="Vighnesh L."/>
            <person name="Jagadeeshwari U."/>
            <person name="Venkata Ramana C."/>
            <person name="Sasikala C."/>
        </authorList>
    </citation>
    <scope>NUCLEOTIDE SEQUENCE</scope>
    <source>
        <strain evidence="1">JY119</strain>
    </source>
</reference>
<organism evidence="1 2">
    <name type="scientific">Zalaria obscura</name>
    <dbReference type="NCBI Taxonomy" id="2024903"/>
    <lineage>
        <taxon>Eukaryota</taxon>
        <taxon>Fungi</taxon>
        <taxon>Dikarya</taxon>
        <taxon>Ascomycota</taxon>
        <taxon>Pezizomycotina</taxon>
        <taxon>Dothideomycetes</taxon>
        <taxon>Dothideomycetidae</taxon>
        <taxon>Dothideales</taxon>
        <taxon>Zalariaceae</taxon>
        <taxon>Zalaria</taxon>
    </lineage>
</organism>
<proteinExistence type="predicted"/>
<accession>A0ACC3S4P9</accession>
<keyword evidence="1" id="KW-0328">Glycosyltransferase</keyword>
<gene>
    <name evidence="1" type="primary">TRP4</name>
    <name evidence="1" type="ORF">M8818_006711</name>
</gene>
<protein>
    <submittedName>
        <fullName evidence="1">Anthranilate phosphoribosyltransferase</fullName>
        <ecNumber evidence="1">2.4.2.18</ecNumber>
    </submittedName>
</protein>
<evidence type="ECO:0000313" key="1">
    <source>
        <dbReference type="EMBL" id="KAK8196546.1"/>
    </source>
</evidence>
<keyword evidence="2" id="KW-1185">Reference proteome</keyword>
<sequence>MPTSPVDLRSCFRGSKAVLESSVTSASRQARCQNSNRLLNNYTGRTWIRSIPRSVQPGHVNWTSLRLYKAPVSPFYLNWAVHSHNGHHRAPKTGLHFPPPLPTGQPHYNPAKHSGQRDCRRRLSHLHRQHLGRTSRLSPLRAPHNPTRPPARCPRRLRRQHARSRRTGRRRSPELRRAPTLQARRRLPRRSVRHRRHGRRQPQHLQRVYNILDPRLRTPSNRQTRQQRLDLEIRLRGPAARLPVHAPRHRRHHRRNPPQDLRAQRVRVPVRARMAPGNATRSGRAERAAVPHRLQPAWSLSEPGRAERGAGGADRGGREEGHGTRVCGRVTAEWGAEGDGAGPEGVEVVPFVVAPEDLGLQRHPLVEVAGGKSPVQNAGILQTLLEGGLEEGDPILDFVLMNTAALLVLSGICDADESAMGEGDDGKVITERGPGGMRWKEGVRRARWCIKSGGAMREWQNFIRITNEIGEKEA</sequence>
<keyword evidence="1" id="KW-0808">Transferase</keyword>
<comment type="caution">
    <text evidence="1">The sequence shown here is derived from an EMBL/GenBank/DDBJ whole genome shotgun (WGS) entry which is preliminary data.</text>
</comment>
<name>A0ACC3S4P9_9PEZI</name>